<reference evidence="1 2" key="1">
    <citation type="submission" date="2020-02" db="EMBL/GenBank/DDBJ databases">
        <title>A chromosome-scale genome assembly of the black bullhead catfish (Ameiurus melas).</title>
        <authorList>
            <person name="Wen M."/>
            <person name="Zham M."/>
            <person name="Cabau C."/>
            <person name="Klopp C."/>
            <person name="Donnadieu C."/>
            <person name="Roques C."/>
            <person name="Bouchez O."/>
            <person name="Lampietro C."/>
            <person name="Jouanno E."/>
            <person name="Herpin A."/>
            <person name="Louis A."/>
            <person name="Berthelot C."/>
            <person name="Parey E."/>
            <person name="Roest-Crollius H."/>
            <person name="Braasch I."/>
            <person name="Postlethwait J."/>
            <person name="Robinson-Rechavi M."/>
            <person name="Echchiki A."/>
            <person name="Begum T."/>
            <person name="Montfort J."/>
            <person name="Schartl M."/>
            <person name="Bobe J."/>
            <person name="Guiguen Y."/>
        </authorList>
    </citation>
    <scope>NUCLEOTIDE SEQUENCE [LARGE SCALE GENOMIC DNA]</scope>
    <source>
        <strain evidence="1">M_S1</strain>
        <tissue evidence="1">Blood</tissue>
    </source>
</reference>
<sequence>MMTKCQKQSKKEDKYSPCSYYTEAWSLHHCILIWKVCPCLCKPSSTTLTFQVTAVSEQCFLLSGRCYAALRDRGLASCPGMSSPYSTSKLFLKVLRVFLLNRVYVKISFLNKLRLN</sequence>
<proteinExistence type="predicted"/>
<organism evidence="1 2">
    <name type="scientific">Ameiurus melas</name>
    <name type="common">Black bullhead</name>
    <name type="synonym">Silurus melas</name>
    <dbReference type="NCBI Taxonomy" id="219545"/>
    <lineage>
        <taxon>Eukaryota</taxon>
        <taxon>Metazoa</taxon>
        <taxon>Chordata</taxon>
        <taxon>Craniata</taxon>
        <taxon>Vertebrata</taxon>
        <taxon>Euteleostomi</taxon>
        <taxon>Actinopterygii</taxon>
        <taxon>Neopterygii</taxon>
        <taxon>Teleostei</taxon>
        <taxon>Ostariophysi</taxon>
        <taxon>Siluriformes</taxon>
        <taxon>Ictaluridae</taxon>
        <taxon>Ameiurus</taxon>
    </lineage>
</organism>
<keyword evidence="2" id="KW-1185">Reference proteome</keyword>
<dbReference type="EMBL" id="JAAGNN010000019">
    <property type="protein sequence ID" value="KAF4076659.1"/>
    <property type="molecule type" value="Genomic_DNA"/>
</dbReference>
<comment type="caution">
    <text evidence="1">The sequence shown here is derived from an EMBL/GenBank/DDBJ whole genome shotgun (WGS) entry which is preliminary data.</text>
</comment>
<protein>
    <submittedName>
        <fullName evidence="1">Uncharacterized protein</fullName>
    </submittedName>
</protein>
<evidence type="ECO:0000313" key="1">
    <source>
        <dbReference type="EMBL" id="KAF4076659.1"/>
    </source>
</evidence>
<name>A0A7J6A3W8_AMEME</name>
<evidence type="ECO:0000313" key="2">
    <source>
        <dbReference type="Proteomes" id="UP000593565"/>
    </source>
</evidence>
<gene>
    <name evidence="1" type="ORF">AMELA_G00217580</name>
</gene>
<accession>A0A7J6A3W8</accession>
<dbReference type="Proteomes" id="UP000593565">
    <property type="component" value="Unassembled WGS sequence"/>
</dbReference>
<dbReference type="AlphaFoldDB" id="A0A7J6A3W8"/>